<protein>
    <submittedName>
        <fullName evidence="2">Uncharacterized protein</fullName>
    </submittedName>
</protein>
<accession>A0A3E3I563</accession>
<sequence length="341" mass="37539">MNKFLKISLLAALVMVVLGAVLAMTGRAAGGRAQVDEMYKNGELDLPFVNMPYGWHGGYYNDEYVDYEYSGDYDYDDYEDYNGFTVGDSVDFDSSYPIHKADFKDTIPYSAASQTAAYLDVDMGGVGFYVKKSPDSNIHLEGINVKKVQYFLEDGTLYIKALDRHNMEHMDKISDTATKVYLYLPDTCAFVDAVMEIGAGEAEVSVMDTESLTCSVGAGSLTFDDLKATDTYFELGMGKLVLKEAALENMNFDIGMGSMEYEGSVTGDVYGSCGMGSMSMRLDGYEKDHNYEVEASMGTVIIGDNEFGGMSSEKSLNYGADSYFDLSSSMGKIEIYFTNPE</sequence>
<keyword evidence="3" id="KW-1185">Reference proteome</keyword>
<dbReference type="Gene3D" id="2.160.20.120">
    <property type="match status" value="1"/>
</dbReference>
<gene>
    <name evidence="2" type="ORF">DXC51_12660</name>
</gene>
<reference evidence="2" key="1">
    <citation type="submission" date="2018-08" db="EMBL/GenBank/DDBJ databases">
        <title>A genome reference for cultivated species of the human gut microbiota.</title>
        <authorList>
            <person name="Zou Y."/>
            <person name="Xue W."/>
            <person name="Luo G."/>
        </authorList>
    </citation>
    <scope>NUCLEOTIDE SEQUENCE [LARGE SCALE GENOMIC DNA]</scope>
    <source>
        <strain evidence="2">TF05-5AC</strain>
    </source>
</reference>
<name>A0A3E3I563_9FIRM</name>
<evidence type="ECO:0000313" key="3">
    <source>
        <dbReference type="Proteomes" id="UP000260812"/>
    </source>
</evidence>
<organism evidence="2 3">
    <name type="scientific">Eisenbergiella massiliensis</name>
    <dbReference type="NCBI Taxonomy" id="1720294"/>
    <lineage>
        <taxon>Bacteria</taxon>
        <taxon>Bacillati</taxon>
        <taxon>Bacillota</taxon>
        <taxon>Clostridia</taxon>
        <taxon>Lachnospirales</taxon>
        <taxon>Lachnospiraceae</taxon>
        <taxon>Eisenbergiella</taxon>
    </lineage>
</organism>
<dbReference type="RefSeq" id="WP_117544721.1">
    <property type="nucleotide sequence ID" value="NZ_JBKUNB010000012.1"/>
</dbReference>
<evidence type="ECO:0000256" key="1">
    <source>
        <dbReference type="SAM" id="SignalP"/>
    </source>
</evidence>
<keyword evidence="1" id="KW-0732">Signal</keyword>
<evidence type="ECO:0000313" key="2">
    <source>
        <dbReference type="EMBL" id="RGE60414.1"/>
    </source>
</evidence>
<feature type="chain" id="PRO_5039662146" evidence="1">
    <location>
        <begin position="24"/>
        <end position="341"/>
    </location>
</feature>
<dbReference type="EMBL" id="QVLV01000007">
    <property type="protein sequence ID" value="RGE60414.1"/>
    <property type="molecule type" value="Genomic_DNA"/>
</dbReference>
<dbReference type="GeneID" id="97987703"/>
<feature type="signal peptide" evidence="1">
    <location>
        <begin position="1"/>
        <end position="23"/>
    </location>
</feature>
<dbReference type="AlphaFoldDB" id="A0A3E3I563"/>
<dbReference type="Proteomes" id="UP000260812">
    <property type="component" value="Unassembled WGS sequence"/>
</dbReference>
<comment type="caution">
    <text evidence="2">The sequence shown here is derived from an EMBL/GenBank/DDBJ whole genome shotgun (WGS) entry which is preliminary data.</text>
</comment>
<proteinExistence type="predicted"/>